<keyword evidence="5" id="KW-0597">Phosphoprotein</keyword>
<feature type="coiled-coil region" evidence="13">
    <location>
        <begin position="109"/>
        <end position="167"/>
    </location>
</feature>
<gene>
    <name evidence="15" type="primary">LOC106818414</name>
</gene>
<evidence type="ECO:0000256" key="10">
    <source>
        <dbReference type="ARBA" id="ARBA00023180"/>
    </source>
</evidence>
<evidence type="ECO:0000256" key="5">
    <source>
        <dbReference type="ARBA" id="ARBA00022553"/>
    </source>
</evidence>
<evidence type="ECO:0000256" key="2">
    <source>
        <dbReference type="ARBA" id="ARBA00004232"/>
    </source>
</evidence>
<evidence type="ECO:0000256" key="8">
    <source>
        <dbReference type="ARBA" id="ARBA00022989"/>
    </source>
</evidence>
<dbReference type="InterPro" id="IPR019130">
    <property type="entry name" value="Macoilin"/>
</dbReference>
<keyword evidence="10" id="KW-0325">Glycoprotein</keyword>
<name>A0ABM1F2E3_PRICU</name>
<evidence type="ECO:0000256" key="9">
    <source>
        <dbReference type="ARBA" id="ARBA00023136"/>
    </source>
</evidence>
<sequence length="285" mass="32101">LESDIKKLKADLQFSRQTEQELRVEAGRAALADRSARSELYQLKSDNENLQSKLESDIKKLKADLQFSRQTEQELRVEAGRAALADRSARSELYQLKSDNENLQSKECTESCKQRRRDLDNDVAQLRRDLRMREDQIRQMQSEAQSLRQYKDQMSEAEVLMSALSAMQDKAAHLENSLSAETRLKLDLFSALGDCRRQLEIATSQLSKREEELYSLKAKTVELMAVMPQPGSFMPPTSDGATSSMIYSPSFAVSRAESPGMASPDGSMMNSNLDPNAICYTPKGN</sequence>
<keyword evidence="7" id="KW-0256">Endoplasmic reticulum</keyword>
<evidence type="ECO:0000256" key="13">
    <source>
        <dbReference type="SAM" id="Coils"/>
    </source>
</evidence>
<comment type="function">
    <text evidence="1">Plays a role in the regulation of neuronal activity.</text>
</comment>
<accession>A0ABM1F2E3</accession>
<keyword evidence="6" id="KW-0812">Transmembrane</keyword>
<evidence type="ECO:0000256" key="12">
    <source>
        <dbReference type="ARBA" id="ARBA00031129"/>
    </source>
</evidence>
<dbReference type="RefSeq" id="XP_014678614.1">
    <property type="nucleotide sequence ID" value="XM_014823128.1"/>
</dbReference>
<keyword evidence="14" id="KW-1185">Reference proteome</keyword>
<keyword evidence="13" id="KW-0175">Coiled coil</keyword>
<dbReference type="Proteomes" id="UP000695022">
    <property type="component" value="Unplaced"/>
</dbReference>
<evidence type="ECO:0000256" key="1">
    <source>
        <dbReference type="ARBA" id="ARBA00003440"/>
    </source>
</evidence>
<comment type="subcellular location">
    <subcellularLocation>
        <location evidence="2">Nucleus membrane</location>
        <topology evidence="2">Multi-pass membrane protein</topology>
    </subcellularLocation>
    <subcellularLocation>
        <location evidence="3">Rough endoplasmic reticulum membrane</location>
        <topology evidence="3">Multi-pass membrane protein</topology>
    </subcellularLocation>
</comment>
<evidence type="ECO:0000313" key="14">
    <source>
        <dbReference type="Proteomes" id="UP000695022"/>
    </source>
</evidence>
<feature type="non-terminal residue" evidence="15">
    <location>
        <position position="1"/>
    </location>
</feature>
<dbReference type="PANTHER" id="PTHR47464">
    <property type="entry name" value="MACOILIN"/>
    <property type="match status" value="1"/>
</dbReference>
<feature type="coiled-coil region" evidence="13">
    <location>
        <begin position="51"/>
        <end position="78"/>
    </location>
</feature>
<keyword evidence="8" id="KW-1133">Transmembrane helix</keyword>
<evidence type="ECO:0000256" key="3">
    <source>
        <dbReference type="ARBA" id="ARBA00004269"/>
    </source>
</evidence>
<evidence type="ECO:0000256" key="11">
    <source>
        <dbReference type="ARBA" id="ARBA00023242"/>
    </source>
</evidence>
<evidence type="ECO:0000313" key="15">
    <source>
        <dbReference type="RefSeq" id="XP_014678614.1"/>
    </source>
</evidence>
<evidence type="ECO:0000256" key="7">
    <source>
        <dbReference type="ARBA" id="ARBA00022824"/>
    </source>
</evidence>
<evidence type="ECO:0000256" key="6">
    <source>
        <dbReference type="ARBA" id="ARBA00022692"/>
    </source>
</evidence>
<organism evidence="14 15">
    <name type="scientific">Priapulus caudatus</name>
    <name type="common">Priapulid worm</name>
    <dbReference type="NCBI Taxonomy" id="37621"/>
    <lineage>
        <taxon>Eukaryota</taxon>
        <taxon>Metazoa</taxon>
        <taxon>Ecdysozoa</taxon>
        <taxon>Scalidophora</taxon>
        <taxon>Priapulida</taxon>
        <taxon>Priapulimorpha</taxon>
        <taxon>Priapulimorphida</taxon>
        <taxon>Priapulidae</taxon>
        <taxon>Priapulus</taxon>
    </lineage>
</organism>
<protein>
    <recommendedName>
        <fullName evidence="4">Macoilin</fullName>
    </recommendedName>
    <alternativeName>
        <fullName evidence="12">Transmembrane protein 57</fullName>
    </alternativeName>
</protein>
<dbReference type="Pfam" id="PF09726">
    <property type="entry name" value="Macoilin"/>
    <property type="match status" value="2"/>
</dbReference>
<reference evidence="15" key="1">
    <citation type="submission" date="2025-08" db="UniProtKB">
        <authorList>
            <consortium name="RefSeq"/>
        </authorList>
    </citation>
    <scope>IDENTIFICATION</scope>
</reference>
<keyword evidence="9" id="KW-0472">Membrane</keyword>
<evidence type="ECO:0000256" key="4">
    <source>
        <dbReference type="ARBA" id="ARBA00021882"/>
    </source>
</evidence>
<keyword evidence="11" id="KW-0539">Nucleus</keyword>
<proteinExistence type="predicted"/>
<dbReference type="GeneID" id="106818414"/>
<dbReference type="PANTHER" id="PTHR47464:SF2">
    <property type="entry name" value="MACOILIN"/>
    <property type="match status" value="1"/>
</dbReference>